<dbReference type="RefSeq" id="WP_151966210.1">
    <property type="nucleotide sequence ID" value="NZ_AP019860.1"/>
</dbReference>
<dbReference type="OrthoDB" id="9789029at2"/>
<dbReference type="InterPro" id="IPR054700">
    <property type="entry name" value="MddA"/>
</dbReference>
<name>A0A5S9IJ13_UABAM</name>
<sequence length="242" mass="27824">MVTFIYGIICYLIFFVTFLYAVGFTGNFIVPKDINGGVVGSFFQSLTVNIALLSLFALQHSVMARPGFKRWWTKYIPKAAERSTYVLLSSVVLIILFWQWRPMLGIVWHIENAMVRSAVFGLCAVGWLITLSSSCMIDHFELFGLKQIFFHLKNKNVRAHGFKKPALYRVVRHPIMLGFFIAFWAAPTMTVGHLIFAIGTTLYIVIGVWFEERDLVCHFGKDYSEYQKEVSMLLPFPKKNIK</sequence>
<dbReference type="PANTHER" id="PTHR31040">
    <property type="entry name" value="NURIM"/>
    <property type="match status" value="1"/>
</dbReference>
<evidence type="ECO:0000256" key="4">
    <source>
        <dbReference type="ARBA" id="ARBA00012149"/>
    </source>
</evidence>
<evidence type="ECO:0000256" key="11">
    <source>
        <dbReference type="ARBA" id="ARBA00048134"/>
    </source>
</evidence>
<reference evidence="14 15" key="1">
    <citation type="submission" date="2019-08" db="EMBL/GenBank/DDBJ databases">
        <title>Complete genome sequence of Candidatus Uab amorphum.</title>
        <authorList>
            <person name="Shiratori T."/>
            <person name="Suzuki S."/>
            <person name="Kakizawa Y."/>
            <person name="Ishida K."/>
        </authorList>
    </citation>
    <scope>NUCLEOTIDE SEQUENCE [LARGE SCALE GENOMIC DNA]</scope>
    <source>
        <strain evidence="14 15">SRT547</strain>
    </source>
</reference>
<feature type="transmembrane region" description="Helical" evidence="12">
    <location>
        <begin position="118"/>
        <end position="145"/>
    </location>
</feature>
<dbReference type="PANTHER" id="PTHR31040:SF1">
    <property type="entry name" value="NURIM"/>
    <property type="match status" value="1"/>
</dbReference>
<feature type="transmembrane region" description="Helical" evidence="12">
    <location>
        <begin position="36"/>
        <end position="58"/>
    </location>
</feature>
<comment type="catalytic activity">
    <reaction evidence="11">
        <text>methanethiol + S-adenosyl-L-methionine = dimethyl sulfide + S-adenosyl-L-homocysteine + H(+)</text>
        <dbReference type="Rhea" id="RHEA:50428"/>
        <dbReference type="ChEBI" id="CHEBI:15378"/>
        <dbReference type="ChEBI" id="CHEBI:16007"/>
        <dbReference type="ChEBI" id="CHEBI:17437"/>
        <dbReference type="ChEBI" id="CHEBI:57856"/>
        <dbReference type="ChEBI" id="CHEBI:59789"/>
        <dbReference type="EC" id="2.1.1.334"/>
    </reaction>
</comment>
<dbReference type="InterPro" id="IPR033580">
    <property type="entry name" value="Nurim-like"/>
</dbReference>
<keyword evidence="6" id="KW-0808">Transferase</keyword>
<keyword evidence="15" id="KW-1185">Reference proteome</keyword>
<feature type="transmembrane region" description="Helical" evidence="12">
    <location>
        <begin position="7"/>
        <end position="30"/>
    </location>
</feature>
<protein>
    <recommendedName>
        <fullName evidence="4">methanethiol S-methyltransferase</fullName>
        <ecNumber evidence="4">2.1.1.334</ecNumber>
    </recommendedName>
</protein>
<keyword evidence="8 12" id="KW-0812">Transmembrane</keyword>
<dbReference type="NCBIfam" id="NF045656">
    <property type="entry name" value="MeththiolMtaseMddA"/>
    <property type="match status" value="1"/>
</dbReference>
<dbReference type="EMBL" id="AP019860">
    <property type="protein sequence ID" value="BBM81950.1"/>
    <property type="molecule type" value="Genomic_DNA"/>
</dbReference>
<dbReference type="GO" id="GO:0008168">
    <property type="term" value="F:methyltransferase activity"/>
    <property type="evidence" value="ECO:0007669"/>
    <property type="project" value="UniProtKB-KW"/>
</dbReference>
<evidence type="ECO:0000313" key="15">
    <source>
        <dbReference type="Proteomes" id="UP000326354"/>
    </source>
</evidence>
<feature type="domain" description="NnrU" evidence="13">
    <location>
        <begin position="50"/>
        <end position="213"/>
    </location>
</feature>
<feature type="transmembrane region" description="Helical" evidence="12">
    <location>
        <begin position="79"/>
        <end position="98"/>
    </location>
</feature>
<evidence type="ECO:0000256" key="3">
    <source>
        <dbReference type="ARBA" id="ARBA00010631"/>
    </source>
</evidence>
<keyword evidence="10 12" id="KW-0472">Membrane</keyword>
<dbReference type="Gene3D" id="1.20.120.1630">
    <property type="match status" value="1"/>
</dbReference>
<dbReference type="KEGG" id="uam:UABAM_00293"/>
<keyword evidence="9 12" id="KW-1133">Transmembrane helix</keyword>
<evidence type="ECO:0000256" key="5">
    <source>
        <dbReference type="ARBA" id="ARBA00022603"/>
    </source>
</evidence>
<dbReference type="GO" id="GO:0032259">
    <property type="term" value="P:methylation"/>
    <property type="evidence" value="ECO:0007669"/>
    <property type="project" value="UniProtKB-KW"/>
</dbReference>
<organism evidence="14 15">
    <name type="scientific">Uabimicrobium amorphum</name>
    <dbReference type="NCBI Taxonomy" id="2596890"/>
    <lineage>
        <taxon>Bacteria</taxon>
        <taxon>Pseudomonadati</taxon>
        <taxon>Planctomycetota</taxon>
        <taxon>Candidatus Uabimicrobiia</taxon>
        <taxon>Candidatus Uabimicrobiales</taxon>
        <taxon>Candidatus Uabimicrobiaceae</taxon>
        <taxon>Candidatus Uabimicrobium</taxon>
    </lineage>
</organism>
<dbReference type="EC" id="2.1.1.334" evidence="4"/>
<evidence type="ECO:0000256" key="1">
    <source>
        <dbReference type="ARBA" id="ARBA00002096"/>
    </source>
</evidence>
<keyword evidence="7" id="KW-0949">S-adenosyl-L-methionine</keyword>
<accession>A0A5S9IJ13</accession>
<gene>
    <name evidence="14" type="ORF">UABAM_00293</name>
</gene>
<feature type="transmembrane region" description="Helical" evidence="12">
    <location>
        <begin position="191"/>
        <end position="210"/>
    </location>
</feature>
<dbReference type="AlphaFoldDB" id="A0A5S9IJ13"/>
<evidence type="ECO:0000256" key="2">
    <source>
        <dbReference type="ARBA" id="ARBA00004141"/>
    </source>
</evidence>
<evidence type="ECO:0000256" key="12">
    <source>
        <dbReference type="SAM" id="Phobius"/>
    </source>
</evidence>
<keyword evidence="5" id="KW-0489">Methyltransferase</keyword>
<evidence type="ECO:0000256" key="10">
    <source>
        <dbReference type="ARBA" id="ARBA00023136"/>
    </source>
</evidence>
<evidence type="ECO:0000313" key="14">
    <source>
        <dbReference type="EMBL" id="BBM81950.1"/>
    </source>
</evidence>
<comment type="similarity">
    <text evidence="3">Belongs to the nurim family.</text>
</comment>
<evidence type="ECO:0000256" key="8">
    <source>
        <dbReference type="ARBA" id="ARBA00022692"/>
    </source>
</evidence>
<evidence type="ECO:0000256" key="7">
    <source>
        <dbReference type="ARBA" id="ARBA00022691"/>
    </source>
</evidence>
<evidence type="ECO:0000259" key="13">
    <source>
        <dbReference type="Pfam" id="PF07298"/>
    </source>
</evidence>
<comment type="function">
    <text evidence="1">Catalyzes the methylation of methanethiol (MeSH) to yield dimethylsulphide (DMS).</text>
</comment>
<dbReference type="Proteomes" id="UP000326354">
    <property type="component" value="Chromosome"/>
</dbReference>
<dbReference type="Pfam" id="PF07298">
    <property type="entry name" value="NnrU"/>
    <property type="match status" value="1"/>
</dbReference>
<evidence type="ECO:0000256" key="9">
    <source>
        <dbReference type="ARBA" id="ARBA00022989"/>
    </source>
</evidence>
<feature type="transmembrane region" description="Helical" evidence="12">
    <location>
        <begin position="166"/>
        <end position="185"/>
    </location>
</feature>
<comment type="subcellular location">
    <subcellularLocation>
        <location evidence="2">Membrane</location>
        <topology evidence="2">Multi-pass membrane protein</topology>
    </subcellularLocation>
</comment>
<evidence type="ECO:0000256" key="6">
    <source>
        <dbReference type="ARBA" id="ARBA00022679"/>
    </source>
</evidence>
<proteinExistence type="inferred from homology"/>
<dbReference type="InterPro" id="IPR009915">
    <property type="entry name" value="NnrU_dom"/>
</dbReference>
<dbReference type="GO" id="GO:0016020">
    <property type="term" value="C:membrane"/>
    <property type="evidence" value="ECO:0007669"/>
    <property type="project" value="UniProtKB-SubCell"/>
</dbReference>